<sequence length="336" mass="38034">MQIFCSSLKKLFLALILLSGAGCQTQAPSPQVTAFQETVMTVSYRILVGHSLSELQVEQIRALIRTTFEEIDAVYNKWNPNSELSHLNRLKAGEIKPLSPGLFQFFQRIDTLVHLSHGRFDPTVEPLQKLWKSRLEQNQMPSEQEIANLKSCIGWDKIHFADGTFYKEDSRTQLDLGGIAKGWCVDLLIQRLNQAGFDNLYVEWGGDIRTSGLHPHHRPWNVYISRLGDSDPRHALAYVSLKDQAIATSGDYFQYWTLKEDGQETTYCHIFNPLTLKPLEVKAGSIASASLIADDCLTADGLAKVLMLFDSKEEAEDWIKQAQLGTPNLSYWMITR</sequence>
<dbReference type="EC" id="2.7.1.180" evidence="1 10"/>
<evidence type="ECO:0000256" key="9">
    <source>
        <dbReference type="ARBA" id="ARBA00048540"/>
    </source>
</evidence>
<dbReference type="GO" id="GO:0016740">
    <property type="term" value="F:transferase activity"/>
    <property type="evidence" value="ECO:0007669"/>
    <property type="project" value="UniProtKB-UniRule"/>
</dbReference>
<dbReference type="InterPro" id="IPR024932">
    <property type="entry name" value="ApbE"/>
</dbReference>
<keyword evidence="13" id="KW-0449">Lipoprotein</keyword>
<gene>
    <name evidence="13" type="primary">apbE</name>
    <name evidence="13" type="ORF">PNK_0933</name>
</gene>
<dbReference type="EMBL" id="LN879502">
    <property type="protein sequence ID" value="CUI16558.1"/>
    <property type="molecule type" value="Genomic_DNA"/>
</dbReference>
<feature type="binding site" evidence="11">
    <location>
        <position position="300"/>
    </location>
    <ligand>
        <name>Mg(2+)</name>
        <dbReference type="ChEBI" id="CHEBI:18420"/>
    </ligand>
</feature>
<dbReference type="RefSeq" id="WP_059060584.1">
    <property type="nucleotide sequence ID" value="NZ_LN879502.1"/>
</dbReference>
<evidence type="ECO:0000256" key="12">
    <source>
        <dbReference type="SAM" id="SignalP"/>
    </source>
</evidence>
<evidence type="ECO:0000256" key="4">
    <source>
        <dbReference type="ARBA" id="ARBA00022679"/>
    </source>
</evidence>
<feature type="chain" id="PRO_5039907060" description="FAD:protein FMN transferase" evidence="12">
    <location>
        <begin position="22"/>
        <end position="336"/>
    </location>
</feature>
<dbReference type="PANTHER" id="PTHR30040">
    <property type="entry name" value="THIAMINE BIOSYNTHESIS LIPOPROTEIN APBE"/>
    <property type="match status" value="1"/>
</dbReference>
<dbReference type="SUPFAM" id="SSF143631">
    <property type="entry name" value="ApbE-like"/>
    <property type="match status" value="1"/>
</dbReference>
<comment type="similarity">
    <text evidence="10">Belongs to the ApbE family.</text>
</comment>
<feature type="signal peptide" evidence="12">
    <location>
        <begin position="1"/>
        <end position="21"/>
    </location>
</feature>
<dbReference type="InterPro" id="IPR003374">
    <property type="entry name" value="ApbE-like_sf"/>
</dbReference>
<comment type="cofactor">
    <cofactor evidence="11">
        <name>Mg(2+)</name>
        <dbReference type="ChEBI" id="CHEBI:18420"/>
    </cofactor>
    <cofactor evidence="11">
        <name>Mn(2+)</name>
        <dbReference type="ChEBI" id="CHEBI:29035"/>
    </cofactor>
    <text evidence="11">Magnesium. Can also use manganese.</text>
</comment>
<evidence type="ECO:0000256" key="11">
    <source>
        <dbReference type="PIRSR" id="PIRSR006268-2"/>
    </source>
</evidence>
<keyword evidence="6 10" id="KW-0274">FAD</keyword>
<keyword evidence="4 10" id="KW-0808">Transferase</keyword>
<keyword evidence="7 10" id="KW-0460">Magnesium</keyword>
<proteinExistence type="inferred from homology"/>
<dbReference type="PANTHER" id="PTHR30040:SF2">
    <property type="entry name" value="FAD:PROTEIN FMN TRANSFERASE"/>
    <property type="match status" value="1"/>
</dbReference>
<dbReference type="AlphaFoldDB" id="A0A0U5JAV0"/>
<accession>A0A0U5JAV0</accession>
<dbReference type="KEGG" id="pnl:PNK_0933"/>
<evidence type="ECO:0000256" key="10">
    <source>
        <dbReference type="PIRNR" id="PIRNR006268"/>
    </source>
</evidence>
<dbReference type="GO" id="GO:0046872">
    <property type="term" value="F:metal ion binding"/>
    <property type="evidence" value="ECO:0007669"/>
    <property type="project" value="UniProtKB-UniRule"/>
</dbReference>
<evidence type="ECO:0000256" key="2">
    <source>
        <dbReference type="ARBA" id="ARBA00016337"/>
    </source>
</evidence>
<dbReference type="PIRSF" id="PIRSF006268">
    <property type="entry name" value="ApbE"/>
    <property type="match status" value="1"/>
</dbReference>
<comment type="catalytic activity">
    <reaction evidence="9 10">
        <text>L-threonyl-[protein] + FAD = FMN-L-threonyl-[protein] + AMP + H(+)</text>
        <dbReference type="Rhea" id="RHEA:36847"/>
        <dbReference type="Rhea" id="RHEA-COMP:11060"/>
        <dbReference type="Rhea" id="RHEA-COMP:11061"/>
        <dbReference type="ChEBI" id="CHEBI:15378"/>
        <dbReference type="ChEBI" id="CHEBI:30013"/>
        <dbReference type="ChEBI" id="CHEBI:57692"/>
        <dbReference type="ChEBI" id="CHEBI:74257"/>
        <dbReference type="ChEBI" id="CHEBI:456215"/>
        <dbReference type="EC" id="2.7.1.180"/>
    </reaction>
</comment>
<name>A0A0U5JAV0_9BACT</name>
<dbReference type="PATRIC" id="fig|389348.3.peg.1024"/>
<evidence type="ECO:0000313" key="13">
    <source>
        <dbReference type="EMBL" id="CUI16558.1"/>
    </source>
</evidence>
<dbReference type="Proteomes" id="UP000069902">
    <property type="component" value="Chromosome cPNK"/>
</dbReference>
<evidence type="ECO:0000256" key="7">
    <source>
        <dbReference type="ARBA" id="ARBA00022842"/>
    </source>
</evidence>
<evidence type="ECO:0000313" key="14">
    <source>
        <dbReference type="Proteomes" id="UP000069902"/>
    </source>
</evidence>
<organism evidence="13 14">
    <name type="scientific">Candidatus Protochlamydia naegleriophila</name>
    <dbReference type="NCBI Taxonomy" id="389348"/>
    <lineage>
        <taxon>Bacteria</taxon>
        <taxon>Pseudomonadati</taxon>
        <taxon>Chlamydiota</taxon>
        <taxon>Chlamydiia</taxon>
        <taxon>Parachlamydiales</taxon>
        <taxon>Parachlamydiaceae</taxon>
        <taxon>Candidatus Protochlamydia</taxon>
    </lineage>
</organism>
<keyword evidence="14" id="KW-1185">Reference proteome</keyword>
<keyword evidence="3 10" id="KW-0285">Flavoprotein</keyword>
<evidence type="ECO:0000256" key="6">
    <source>
        <dbReference type="ARBA" id="ARBA00022827"/>
    </source>
</evidence>
<dbReference type="STRING" id="389348.PNK_0933"/>
<dbReference type="Gene3D" id="3.10.520.10">
    <property type="entry name" value="ApbE-like domains"/>
    <property type="match status" value="1"/>
</dbReference>
<protein>
    <recommendedName>
        <fullName evidence="2 10">FAD:protein FMN transferase</fullName>
        <ecNumber evidence="1 10">2.7.1.180</ecNumber>
    </recommendedName>
    <alternativeName>
        <fullName evidence="8 10">Flavin transferase</fullName>
    </alternativeName>
</protein>
<dbReference type="InParanoid" id="A0A0U5JAV0"/>
<dbReference type="Pfam" id="PF02424">
    <property type="entry name" value="ApbE"/>
    <property type="match status" value="1"/>
</dbReference>
<keyword evidence="5 10" id="KW-0479">Metal-binding</keyword>
<evidence type="ECO:0000256" key="3">
    <source>
        <dbReference type="ARBA" id="ARBA00022630"/>
    </source>
</evidence>
<evidence type="ECO:0000256" key="8">
    <source>
        <dbReference type="ARBA" id="ARBA00031306"/>
    </source>
</evidence>
<feature type="binding site" evidence="11">
    <location>
        <position position="178"/>
    </location>
    <ligand>
        <name>Mg(2+)</name>
        <dbReference type="ChEBI" id="CHEBI:18420"/>
    </ligand>
</feature>
<evidence type="ECO:0000256" key="5">
    <source>
        <dbReference type="ARBA" id="ARBA00022723"/>
    </source>
</evidence>
<keyword evidence="12" id="KW-0732">Signal</keyword>
<reference evidence="14" key="1">
    <citation type="submission" date="2015-09" db="EMBL/GenBank/DDBJ databases">
        <authorList>
            <person name="Bertelli C."/>
        </authorList>
    </citation>
    <scope>NUCLEOTIDE SEQUENCE [LARGE SCALE GENOMIC DNA]</scope>
    <source>
        <strain evidence="14">KNic</strain>
    </source>
</reference>
<evidence type="ECO:0000256" key="1">
    <source>
        <dbReference type="ARBA" id="ARBA00011955"/>
    </source>
</evidence>